<reference evidence="2 3" key="1">
    <citation type="submission" date="2024-11" db="EMBL/GenBank/DDBJ databases">
        <title>Chromosome-level genome assembly of the freshwater bivalve Anodonta woodiana.</title>
        <authorList>
            <person name="Chen X."/>
        </authorList>
    </citation>
    <scope>NUCLEOTIDE SEQUENCE [LARGE SCALE GENOMIC DNA]</scope>
    <source>
        <strain evidence="2">MN2024</strain>
        <tissue evidence="2">Gills</tissue>
    </source>
</reference>
<evidence type="ECO:0000256" key="1">
    <source>
        <dbReference type="SAM" id="Phobius"/>
    </source>
</evidence>
<accession>A0ABD3XJ06</accession>
<sequence length="415" mass="49395">MTMSCYWRKIFVKLIAITAVMIVIFAMYKYGLQNVGRLYNEEYCIERNARLGKVFLPDVDLLLRMYNRHVNRYRAILQKSTRYFWPGNMSLVIVLDSESNDDLKLGRSLSTQFPYLKICFQGPGDSSVYHENGHKRMQLDYFYPEKYTSKQYVGYLDTDTLFVTRVTEELLFEDEKPVIIGFYGKIFEPAWSKIAEVTAVLFKSKEVMRGMAYFPVIMKVEHIIELRRYLEQLHGKSFINVYKEHSKLYISQFNIMCQYVWMFHRNEYRFYFQLRPFTLDGIWNGEKNSPGRQSPEFYRTQVRAEEKMPKPRAAIHYRYHNGWKSQETIRDVIKTGLCFSGGFDLCPNMCRHLNNSGLQEELFQFDYSDWTWDKRCMAAQKKHYEFVARQRDTESDKAIRLGCSEVDTMEYDPSA</sequence>
<proteinExistence type="predicted"/>
<evidence type="ECO:0000313" key="3">
    <source>
        <dbReference type="Proteomes" id="UP001634394"/>
    </source>
</evidence>
<dbReference type="AlphaFoldDB" id="A0ABD3XJ06"/>
<evidence type="ECO:0000313" key="2">
    <source>
        <dbReference type="EMBL" id="KAL3885586.1"/>
    </source>
</evidence>
<comment type="caution">
    <text evidence="2">The sequence shown here is derived from an EMBL/GenBank/DDBJ whole genome shotgun (WGS) entry which is preliminary data.</text>
</comment>
<dbReference type="EMBL" id="JBJQND010000002">
    <property type="protein sequence ID" value="KAL3885586.1"/>
    <property type="molecule type" value="Genomic_DNA"/>
</dbReference>
<organism evidence="2 3">
    <name type="scientific">Sinanodonta woodiana</name>
    <name type="common">Chinese pond mussel</name>
    <name type="synonym">Anodonta woodiana</name>
    <dbReference type="NCBI Taxonomy" id="1069815"/>
    <lineage>
        <taxon>Eukaryota</taxon>
        <taxon>Metazoa</taxon>
        <taxon>Spiralia</taxon>
        <taxon>Lophotrochozoa</taxon>
        <taxon>Mollusca</taxon>
        <taxon>Bivalvia</taxon>
        <taxon>Autobranchia</taxon>
        <taxon>Heteroconchia</taxon>
        <taxon>Palaeoheterodonta</taxon>
        <taxon>Unionida</taxon>
        <taxon>Unionoidea</taxon>
        <taxon>Unionidae</taxon>
        <taxon>Unioninae</taxon>
        <taxon>Sinanodonta</taxon>
    </lineage>
</organism>
<keyword evidence="1" id="KW-1133">Transmembrane helix</keyword>
<gene>
    <name evidence="2" type="ORF">ACJMK2_025637</name>
</gene>
<protein>
    <submittedName>
        <fullName evidence="2">Uncharacterized protein</fullName>
    </submittedName>
</protein>
<feature type="transmembrane region" description="Helical" evidence="1">
    <location>
        <begin position="12"/>
        <end position="31"/>
    </location>
</feature>
<keyword evidence="1" id="KW-0812">Transmembrane</keyword>
<keyword evidence="1" id="KW-0472">Membrane</keyword>
<keyword evidence="3" id="KW-1185">Reference proteome</keyword>
<name>A0ABD3XJ06_SINWO</name>
<dbReference type="Proteomes" id="UP001634394">
    <property type="component" value="Unassembled WGS sequence"/>
</dbReference>